<organism evidence="1 2">
    <name type="scientific">Canna indica</name>
    <name type="common">Indian-shot</name>
    <dbReference type="NCBI Taxonomy" id="4628"/>
    <lineage>
        <taxon>Eukaryota</taxon>
        <taxon>Viridiplantae</taxon>
        <taxon>Streptophyta</taxon>
        <taxon>Embryophyta</taxon>
        <taxon>Tracheophyta</taxon>
        <taxon>Spermatophyta</taxon>
        <taxon>Magnoliopsida</taxon>
        <taxon>Liliopsida</taxon>
        <taxon>Zingiberales</taxon>
        <taxon>Cannaceae</taxon>
        <taxon>Canna</taxon>
    </lineage>
</organism>
<dbReference type="AlphaFoldDB" id="A0AAQ3K8R1"/>
<name>A0AAQ3K8R1_9LILI</name>
<evidence type="ECO:0000313" key="1">
    <source>
        <dbReference type="EMBL" id="WOL03940.1"/>
    </source>
</evidence>
<reference evidence="1 2" key="1">
    <citation type="submission" date="2023-10" db="EMBL/GenBank/DDBJ databases">
        <title>Chromosome-scale genome assembly provides insights into flower coloration mechanisms of Canna indica.</title>
        <authorList>
            <person name="Li C."/>
        </authorList>
    </citation>
    <scope>NUCLEOTIDE SEQUENCE [LARGE SCALE GENOMIC DNA]</scope>
    <source>
        <tissue evidence="1">Flower</tissue>
    </source>
</reference>
<gene>
    <name evidence="1" type="ORF">Cni_G12660</name>
</gene>
<accession>A0AAQ3K8R1</accession>
<dbReference type="Proteomes" id="UP001327560">
    <property type="component" value="Chromosome 4"/>
</dbReference>
<protein>
    <submittedName>
        <fullName evidence="1">Uncharacterized protein</fullName>
    </submittedName>
</protein>
<keyword evidence="2" id="KW-1185">Reference proteome</keyword>
<evidence type="ECO:0000313" key="2">
    <source>
        <dbReference type="Proteomes" id="UP001327560"/>
    </source>
</evidence>
<dbReference type="EMBL" id="CP136893">
    <property type="protein sequence ID" value="WOL03940.1"/>
    <property type="molecule type" value="Genomic_DNA"/>
</dbReference>
<proteinExistence type="predicted"/>
<sequence length="97" mass="10218">MTTRVMPAAMAKAKDADVRAFIERCIGKPRARPFASELPNGSFFYGLDDDVSTPLPLSPSPPPPKICSQPLVPAAGNSCLHLSYAVSRSVDSITGAS</sequence>